<sequence>MNCLEFKLKGEMTGEIEEESEEALLKIYSIKRKIEHDIEYGSFAFELNKLYICNYF</sequence>
<proteinExistence type="predicted"/>
<dbReference type="Proteomes" id="UP000580250">
    <property type="component" value="Unassembled WGS sequence"/>
</dbReference>
<reference evidence="1 2" key="1">
    <citation type="submission" date="2020-08" db="EMBL/GenBank/DDBJ databases">
        <authorList>
            <person name="Koutsovoulos G."/>
            <person name="Danchin GJ E."/>
        </authorList>
    </citation>
    <scope>NUCLEOTIDE SEQUENCE [LARGE SCALE GENOMIC DNA]</scope>
</reference>
<protein>
    <submittedName>
        <fullName evidence="1">Uncharacterized protein</fullName>
    </submittedName>
</protein>
<dbReference type="EMBL" id="CAJEWN010003465">
    <property type="protein sequence ID" value="CAD2207713.1"/>
    <property type="molecule type" value="Genomic_DNA"/>
</dbReference>
<accession>A0A6V7Y7P0</accession>
<evidence type="ECO:0000313" key="1">
    <source>
        <dbReference type="EMBL" id="CAD2207713.1"/>
    </source>
</evidence>
<dbReference type="AlphaFoldDB" id="A0A6V7Y7P0"/>
<name>A0A6V7Y7P0_MELEN</name>
<organism evidence="1 2">
    <name type="scientific">Meloidogyne enterolobii</name>
    <name type="common">Root-knot nematode worm</name>
    <name type="synonym">Meloidogyne mayaguensis</name>
    <dbReference type="NCBI Taxonomy" id="390850"/>
    <lineage>
        <taxon>Eukaryota</taxon>
        <taxon>Metazoa</taxon>
        <taxon>Ecdysozoa</taxon>
        <taxon>Nematoda</taxon>
        <taxon>Chromadorea</taxon>
        <taxon>Rhabditida</taxon>
        <taxon>Tylenchina</taxon>
        <taxon>Tylenchomorpha</taxon>
        <taxon>Tylenchoidea</taxon>
        <taxon>Meloidogynidae</taxon>
        <taxon>Meloidogyninae</taxon>
        <taxon>Meloidogyne</taxon>
    </lineage>
</organism>
<comment type="caution">
    <text evidence="1">The sequence shown here is derived from an EMBL/GenBank/DDBJ whole genome shotgun (WGS) entry which is preliminary data.</text>
</comment>
<gene>
    <name evidence="1" type="ORF">MENT_LOCUS61678</name>
</gene>
<evidence type="ECO:0000313" key="2">
    <source>
        <dbReference type="Proteomes" id="UP000580250"/>
    </source>
</evidence>